<dbReference type="EMBL" id="CALNXJ010000012">
    <property type="protein sequence ID" value="CAH3111382.1"/>
    <property type="molecule type" value="Genomic_DNA"/>
</dbReference>
<dbReference type="Proteomes" id="UP001159428">
    <property type="component" value="Unassembled WGS sequence"/>
</dbReference>
<reference evidence="8 9" key="1">
    <citation type="submission" date="2022-05" db="EMBL/GenBank/DDBJ databases">
        <authorList>
            <consortium name="Genoscope - CEA"/>
            <person name="William W."/>
        </authorList>
    </citation>
    <scope>NUCLEOTIDE SEQUENCE [LARGE SCALE GENOMIC DNA]</scope>
</reference>
<dbReference type="InterPro" id="IPR018629">
    <property type="entry name" value="XK-rel"/>
</dbReference>
<dbReference type="PANTHER" id="PTHR16024:SF6">
    <property type="entry name" value="XK-RELATED PROTEIN"/>
    <property type="match status" value="1"/>
</dbReference>
<feature type="transmembrane region" description="Helical" evidence="7">
    <location>
        <begin position="204"/>
        <end position="224"/>
    </location>
</feature>
<keyword evidence="5 7" id="KW-1133">Transmembrane helix</keyword>
<feature type="transmembrane region" description="Helical" evidence="7">
    <location>
        <begin position="308"/>
        <end position="325"/>
    </location>
</feature>
<feature type="transmembrane region" description="Helical" evidence="7">
    <location>
        <begin position="89"/>
        <end position="112"/>
    </location>
</feature>
<evidence type="ECO:0000313" key="8">
    <source>
        <dbReference type="EMBL" id="CAH3111382.1"/>
    </source>
</evidence>
<feature type="transmembrane region" description="Helical" evidence="7">
    <location>
        <begin position="367"/>
        <end position="387"/>
    </location>
</feature>
<evidence type="ECO:0000256" key="6">
    <source>
        <dbReference type="ARBA" id="ARBA00023136"/>
    </source>
</evidence>
<keyword evidence="6 7" id="KW-0472">Membrane</keyword>
<comment type="caution">
    <text evidence="8">The sequence shown here is derived from an EMBL/GenBank/DDBJ whole genome shotgun (WGS) entry which is preliminary data.</text>
</comment>
<comment type="similarity">
    <text evidence="2 7">Belongs to the XK family.</text>
</comment>
<evidence type="ECO:0000256" key="2">
    <source>
        <dbReference type="ARBA" id="ARBA00008789"/>
    </source>
</evidence>
<gene>
    <name evidence="8" type="ORF">PMEA_00004080</name>
</gene>
<dbReference type="Pfam" id="PF09815">
    <property type="entry name" value="XK-related"/>
    <property type="match status" value="1"/>
</dbReference>
<evidence type="ECO:0000313" key="9">
    <source>
        <dbReference type="Proteomes" id="UP001159428"/>
    </source>
</evidence>
<feature type="transmembrane region" description="Helical" evidence="7">
    <location>
        <begin position="337"/>
        <end position="355"/>
    </location>
</feature>
<evidence type="ECO:0000256" key="1">
    <source>
        <dbReference type="ARBA" id="ARBA00004651"/>
    </source>
</evidence>
<feature type="transmembrane region" description="Helical" evidence="7">
    <location>
        <begin position="244"/>
        <end position="263"/>
    </location>
</feature>
<evidence type="ECO:0000256" key="7">
    <source>
        <dbReference type="RuleBase" id="RU910716"/>
    </source>
</evidence>
<evidence type="ECO:0000256" key="3">
    <source>
        <dbReference type="ARBA" id="ARBA00022475"/>
    </source>
</evidence>
<evidence type="ECO:0000256" key="4">
    <source>
        <dbReference type="ARBA" id="ARBA00022692"/>
    </source>
</evidence>
<keyword evidence="3" id="KW-1003">Cell membrane</keyword>
<sequence length="503" mass="58211">MATGIISGRNIEGTDDVDGILTSNGIINRDETDLAASRVNRRSYVHLESERVHIIWDLFAVASILTFIADIISDLVVSVHYFLDGKYLWFALTLGFVILSSVVMQIFSAKWFHEDGEYLNWCTYLLHFFQLGPIIRYWRVIKAGWRTRQQNSADTVNVYKVYLAEWRDISMLRLFECFLESAPQLVLQLFIMAYNKRFDAESDWLTVIAAGSSLLSLAWAIVGYTKALRDFLGQGESHSWVGVFLQIIWRMCMVASRVVALVLFASYYTIWLFVVAAVHWLIMTTWLIFQKTRFCVDDEGTRHLCREYLFDAVIGFVYIFCFFNIREGMTRIRAIPYYVIMLGENTVFVVMWYPFRTLYGDIEIAALSIVWGAFGIGLLCMVSYYSFYHPSLPMKGICVKKTELNLQEHQRMTVCWCCFCEITTRQSAVEENNDKCRLTIKQRSYHTSRSTTAAPPYRSLPVDVDILPRISREVHPPIYQNHQELRNGGITGMQGMYAKSSWL</sequence>
<dbReference type="AlphaFoldDB" id="A0AAU9WHV6"/>
<organism evidence="8 9">
    <name type="scientific">Pocillopora meandrina</name>
    <dbReference type="NCBI Taxonomy" id="46732"/>
    <lineage>
        <taxon>Eukaryota</taxon>
        <taxon>Metazoa</taxon>
        <taxon>Cnidaria</taxon>
        <taxon>Anthozoa</taxon>
        <taxon>Hexacorallia</taxon>
        <taxon>Scleractinia</taxon>
        <taxon>Astrocoeniina</taxon>
        <taxon>Pocilloporidae</taxon>
        <taxon>Pocillopora</taxon>
    </lineage>
</organism>
<accession>A0AAU9WHV6</accession>
<feature type="transmembrane region" description="Helical" evidence="7">
    <location>
        <begin position="54"/>
        <end position="77"/>
    </location>
</feature>
<dbReference type="InterPro" id="IPR050895">
    <property type="entry name" value="XK-related_scramblase"/>
</dbReference>
<keyword evidence="9" id="KW-1185">Reference proteome</keyword>
<feature type="transmembrane region" description="Helical" evidence="7">
    <location>
        <begin position="270"/>
        <end position="288"/>
    </location>
</feature>
<dbReference type="GO" id="GO:0005886">
    <property type="term" value="C:plasma membrane"/>
    <property type="evidence" value="ECO:0007669"/>
    <property type="project" value="UniProtKB-SubCell"/>
</dbReference>
<evidence type="ECO:0000256" key="5">
    <source>
        <dbReference type="ARBA" id="ARBA00022989"/>
    </source>
</evidence>
<protein>
    <recommendedName>
        <fullName evidence="7">XK-related protein</fullName>
    </recommendedName>
</protein>
<keyword evidence="4 7" id="KW-0812">Transmembrane</keyword>
<comment type="subcellular location">
    <subcellularLocation>
        <location evidence="1">Cell membrane</location>
        <topology evidence="1">Multi-pass membrane protein</topology>
    </subcellularLocation>
    <subcellularLocation>
        <location evidence="7">Membrane</location>
        <topology evidence="7">Multi-pass membrane protein</topology>
    </subcellularLocation>
</comment>
<name>A0AAU9WHV6_9CNID</name>
<proteinExistence type="inferred from homology"/>
<dbReference type="PANTHER" id="PTHR16024">
    <property type="entry name" value="XK-RELATED PROTEIN"/>
    <property type="match status" value="1"/>
</dbReference>